<reference evidence="7 8" key="1">
    <citation type="submission" date="2024-01" db="EMBL/GenBank/DDBJ databases">
        <title>Complete genome of Cladobotryum mycophilum ATHUM6906.</title>
        <authorList>
            <person name="Christinaki A.C."/>
            <person name="Myridakis A.I."/>
            <person name="Kouvelis V.N."/>
        </authorList>
    </citation>
    <scope>NUCLEOTIDE SEQUENCE [LARGE SCALE GENOMIC DNA]</scope>
    <source>
        <strain evidence="7 8">ATHUM6906</strain>
    </source>
</reference>
<sequence length="422" mass="46403">MGDSLPDTSSLDVFRIAIIGSGPIGKLLACSAAPHPRIQFVQYEADVLPLRPSFGYGVGPQTLHAAKVLNPEFGEKLVEKCYISRTWMQWWHAGEEDRLIANLEVPEDRVFGRVGREELMTLLDDMLPEGMSKDEIQYGKRLVDARSIAPQQAELVFQDGTKDIVNAVWAADGVNSVCRKLVQGDAFRPPSYTGFLVFRGKVDATKVAEQVGESFANDAFMFVGVKGWHILIFPIEDDKFTNVAAFCMEPEQRRLGRTVKVTMDELLSYFPGRNAKVDTLLKLVQTDAVGGCQRLEITHTEKLETLVNPELCMTTFGDAANAMTPHIAGSMSCGVIGCAIFLHEEWNPRVSSGQISVDASNAEIAAALVEASQAYEAKHLPLAQTLVDMSAQQGPLWSGGITDVATLRERPLFLWHSADDMN</sequence>
<accession>A0ABR0SMX0</accession>
<evidence type="ECO:0000313" key="7">
    <source>
        <dbReference type="EMBL" id="KAK5993492.1"/>
    </source>
</evidence>
<comment type="similarity">
    <text evidence="2">Belongs to the paxM FAD-dependent monooxygenase family.</text>
</comment>
<keyword evidence="5" id="KW-0560">Oxidoreductase</keyword>
<keyword evidence="4" id="KW-0274">FAD</keyword>
<dbReference type="PANTHER" id="PTHR46720">
    <property type="entry name" value="HYDROXYLASE, PUTATIVE (AFU_ORTHOLOGUE AFUA_3G01460)-RELATED"/>
    <property type="match status" value="1"/>
</dbReference>
<dbReference type="EMBL" id="JAVFKD010000012">
    <property type="protein sequence ID" value="KAK5993492.1"/>
    <property type="molecule type" value="Genomic_DNA"/>
</dbReference>
<keyword evidence="3" id="KW-0285">Flavoprotein</keyword>
<dbReference type="Proteomes" id="UP001338125">
    <property type="component" value="Unassembled WGS sequence"/>
</dbReference>
<evidence type="ECO:0000256" key="4">
    <source>
        <dbReference type="ARBA" id="ARBA00022827"/>
    </source>
</evidence>
<name>A0ABR0SMX0_9HYPO</name>
<evidence type="ECO:0000256" key="2">
    <source>
        <dbReference type="ARBA" id="ARBA00007992"/>
    </source>
</evidence>
<evidence type="ECO:0000256" key="3">
    <source>
        <dbReference type="ARBA" id="ARBA00022630"/>
    </source>
</evidence>
<protein>
    <submittedName>
        <fullName evidence="7">Salicylate hydroxylase-like protein</fullName>
    </submittedName>
</protein>
<dbReference type="SUPFAM" id="SSF51905">
    <property type="entry name" value="FAD/NAD(P)-binding domain"/>
    <property type="match status" value="1"/>
</dbReference>
<evidence type="ECO:0000256" key="5">
    <source>
        <dbReference type="ARBA" id="ARBA00023002"/>
    </source>
</evidence>
<keyword evidence="8" id="KW-1185">Reference proteome</keyword>
<evidence type="ECO:0000313" key="8">
    <source>
        <dbReference type="Proteomes" id="UP001338125"/>
    </source>
</evidence>
<organism evidence="7 8">
    <name type="scientific">Cladobotryum mycophilum</name>
    <dbReference type="NCBI Taxonomy" id="491253"/>
    <lineage>
        <taxon>Eukaryota</taxon>
        <taxon>Fungi</taxon>
        <taxon>Dikarya</taxon>
        <taxon>Ascomycota</taxon>
        <taxon>Pezizomycotina</taxon>
        <taxon>Sordariomycetes</taxon>
        <taxon>Hypocreomycetidae</taxon>
        <taxon>Hypocreales</taxon>
        <taxon>Hypocreaceae</taxon>
        <taxon>Cladobotryum</taxon>
    </lineage>
</organism>
<dbReference type="PANTHER" id="PTHR46720:SF3">
    <property type="entry name" value="FAD-BINDING DOMAIN-CONTAINING PROTEIN-RELATED"/>
    <property type="match status" value="1"/>
</dbReference>
<proteinExistence type="inferred from homology"/>
<evidence type="ECO:0000256" key="1">
    <source>
        <dbReference type="ARBA" id="ARBA00001974"/>
    </source>
</evidence>
<gene>
    <name evidence="7" type="ORF">PT974_06924</name>
</gene>
<dbReference type="InterPro" id="IPR036188">
    <property type="entry name" value="FAD/NAD-bd_sf"/>
</dbReference>
<comment type="caution">
    <text evidence="7">The sequence shown here is derived from an EMBL/GenBank/DDBJ whole genome shotgun (WGS) entry which is preliminary data.</text>
</comment>
<dbReference type="InterPro" id="IPR051104">
    <property type="entry name" value="FAD_monoxygenase"/>
</dbReference>
<keyword evidence="6" id="KW-0503">Monooxygenase</keyword>
<evidence type="ECO:0000256" key="6">
    <source>
        <dbReference type="ARBA" id="ARBA00023033"/>
    </source>
</evidence>
<comment type="cofactor">
    <cofactor evidence="1">
        <name>FAD</name>
        <dbReference type="ChEBI" id="CHEBI:57692"/>
    </cofactor>
</comment>
<dbReference type="Gene3D" id="3.50.50.60">
    <property type="entry name" value="FAD/NAD(P)-binding domain"/>
    <property type="match status" value="1"/>
</dbReference>